<reference evidence="1" key="1">
    <citation type="journal article" date="2020" name="Nat. Commun.">
        <title>Large-scale genome sequencing of mycorrhizal fungi provides insights into the early evolution of symbiotic traits.</title>
        <authorList>
            <person name="Miyauchi S."/>
            <person name="Kiss E."/>
            <person name="Kuo A."/>
            <person name="Drula E."/>
            <person name="Kohler A."/>
            <person name="Sanchez-Garcia M."/>
            <person name="Morin E."/>
            <person name="Andreopoulos B."/>
            <person name="Barry K.W."/>
            <person name="Bonito G."/>
            <person name="Buee M."/>
            <person name="Carver A."/>
            <person name="Chen C."/>
            <person name="Cichocki N."/>
            <person name="Clum A."/>
            <person name="Culley D."/>
            <person name="Crous P.W."/>
            <person name="Fauchery L."/>
            <person name="Girlanda M."/>
            <person name="Hayes R.D."/>
            <person name="Keri Z."/>
            <person name="LaButti K."/>
            <person name="Lipzen A."/>
            <person name="Lombard V."/>
            <person name="Magnuson J."/>
            <person name="Maillard F."/>
            <person name="Murat C."/>
            <person name="Nolan M."/>
            <person name="Ohm R.A."/>
            <person name="Pangilinan J."/>
            <person name="Pereira M.F."/>
            <person name="Perotto S."/>
            <person name="Peter M."/>
            <person name="Pfister S."/>
            <person name="Riley R."/>
            <person name="Sitrit Y."/>
            <person name="Stielow J.B."/>
            <person name="Szollosi G."/>
            <person name="Zifcakova L."/>
            <person name="Stursova M."/>
            <person name="Spatafora J.W."/>
            <person name="Tedersoo L."/>
            <person name="Vaario L.M."/>
            <person name="Yamada A."/>
            <person name="Yan M."/>
            <person name="Wang P."/>
            <person name="Xu J."/>
            <person name="Bruns T."/>
            <person name="Baldrian P."/>
            <person name="Vilgalys R."/>
            <person name="Dunand C."/>
            <person name="Henrissat B."/>
            <person name="Grigoriev I.V."/>
            <person name="Hibbett D."/>
            <person name="Nagy L.G."/>
            <person name="Martin F.M."/>
        </authorList>
    </citation>
    <scope>NUCLEOTIDE SEQUENCE</scope>
    <source>
        <strain evidence="1">UP504</strain>
    </source>
</reference>
<dbReference type="AlphaFoldDB" id="A0A9P6ART8"/>
<proteinExistence type="predicted"/>
<comment type="caution">
    <text evidence="1">The sequence shown here is derived from an EMBL/GenBank/DDBJ whole genome shotgun (WGS) entry which is preliminary data.</text>
</comment>
<keyword evidence="2" id="KW-1185">Reference proteome</keyword>
<evidence type="ECO:0000313" key="2">
    <source>
        <dbReference type="Proteomes" id="UP000886523"/>
    </source>
</evidence>
<dbReference type="Proteomes" id="UP000886523">
    <property type="component" value="Unassembled WGS sequence"/>
</dbReference>
<sequence>MATSLMPAWPDSSQPLSSVDLLDGWMGGPATTRMTAPLSNAHWAHGAPKNISPRMSRMSRIAFLLRSL</sequence>
<gene>
    <name evidence="1" type="ORF">BS47DRAFT_1347649</name>
</gene>
<accession>A0A9P6ART8</accession>
<protein>
    <submittedName>
        <fullName evidence="1">Uncharacterized protein</fullName>
    </submittedName>
</protein>
<organism evidence="1 2">
    <name type="scientific">Hydnum rufescens UP504</name>
    <dbReference type="NCBI Taxonomy" id="1448309"/>
    <lineage>
        <taxon>Eukaryota</taxon>
        <taxon>Fungi</taxon>
        <taxon>Dikarya</taxon>
        <taxon>Basidiomycota</taxon>
        <taxon>Agaricomycotina</taxon>
        <taxon>Agaricomycetes</taxon>
        <taxon>Cantharellales</taxon>
        <taxon>Hydnaceae</taxon>
        <taxon>Hydnum</taxon>
    </lineage>
</organism>
<dbReference type="EMBL" id="MU129012">
    <property type="protein sequence ID" value="KAF9510701.1"/>
    <property type="molecule type" value="Genomic_DNA"/>
</dbReference>
<evidence type="ECO:0000313" key="1">
    <source>
        <dbReference type="EMBL" id="KAF9510701.1"/>
    </source>
</evidence>
<name>A0A9P6ART8_9AGAM</name>
<feature type="non-terminal residue" evidence="1">
    <location>
        <position position="68"/>
    </location>
</feature>